<feature type="region of interest" description="Disordered" evidence="1">
    <location>
        <begin position="19"/>
        <end position="88"/>
    </location>
</feature>
<feature type="compositionally biased region" description="Low complexity" evidence="1">
    <location>
        <begin position="23"/>
        <end position="48"/>
    </location>
</feature>
<sequence length="88" mass="9182">MLCSSGRDFSCRGGAVRLHRARAAPSLSRPSRSSTPQQGRAAAQIRGQANDRPTAGEGRTHGVPGNPGARPKQPDAAATTPFFTGTQR</sequence>
<dbReference type="Proteomes" id="UP001066276">
    <property type="component" value="Chromosome 7"/>
</dbReference>
<dbReference type="AlphaFoldDB" id="A0AAV7PMX4"/>
<dbReference type="EMBL" id="JANPWB010000011">
    <property type="protein sequence ID" value="KAJ1129593.1"/>
    <property type="molecule type" value="Genomic_DNA"/>
</dbReference>
<protein>
    <submittedName>
        <fullName evidence="2">Uncharacterized protein</fullName>
    </submittedName>
</protein>
<organism evidence="2 3">
    <name type="scientific">Pleurodeles waltl</name>
    <name type="common">Iberian ribbed newt</name>
    <dbReference type="NCBI Taxonomy" id="8319"/>
    <lineage>
        <taxon>Eukaryota</taxon>
        <taxon>Metazoa</taxon>
        <taxon>Chordata</taxon>
        <taxon>Craniata</taxon>
        <taxon>Vertebrata</taxon>
        <taxon>Euteleostomi</taxon>
        <taxon>Amphibia</taxon>
        <taxon>Batrachia</taxon>
        <taxon>Caudata</taxon>
        <taxon>Salamandroidea</taxon>
        <taxon>Salamandridae</taxon>
        <taxon>Pleurodelinae</taxon>
        <taxon>Pleurodeles</taxon>
    </lineage>
</organism>
<gene>
    <name evidence="2" type="ORF">NDU88_007960</name>
</gene>
<accession>A0AAV7PMX4</accession>
<name>A0AAV7PMX4_PLEWA</name>
<proteinExistence type="predicted"/>
<comment type="caution">
    <text evidence="2">The sequence shown here is derived from an EMBL/GenBank/DDBJ whole genome shotgun (WGS) entry which is preliminary data.</text>
</comment>
<evidence type="ECO:0000313" key="3">
    <source>
        <dbReference type="Proteomes" id="UP001066276"/>
    </source>
</evidence>
<keyword evidence="3" id="KW-1185">Reference proteome</keyword>
<reference evidence="2" key="1">
    <citation type="journal article" date="2022" name="bioRxiv">
        <title>Sequencing and chromosome-scale assembly of the giantPleurodeles waltlgenome.</title>
        <authorList>
            <person name="Brown T."/>
            <person name="Elewa A."/>
            <person name="Iarovenko S."/>
            <person name="Subramanian E."/>
            <person name="Araus A.J."/>
            <person name="Petzold A."/>
            <person name="Susuki M."/>
            <person name="Suzuki K.-i.T."/>
            <person name="Hayashi T."/>
            <person name="Toyoda A."/>
            <person name="Oliveira C."/>
            <person name="Osipova E."/>
            <person name="Leigh N.D."/>
            <person name="Simon A."/>
            <person name="Yun M.H."/>
        </authorList>
    </citation>
    <scope>NUCLEOTIDE SEQUENCE</scope>
    <source>
        <strain evidence="2">20211129_DDA</strain>
        <tissue evidence="2">Liver</tissue>
    </source>
</reference>
<evidence type="ECO:0000256" key="1">
    <source>
        <dbReference type="SAM" id="MobiDB-lite"/>
    </source>
</evidence>
<evidence type="ECO:0000313" key="2">
    <source>
        <dbReference type="EMBL" id="KAJ1129593.1"/>
    </source>
</evidence>